<dbReference type="OrthoDB" id="4510758at2"/>
<keyword evidence="1" id="KW-0732">Signal</keyword>
<dbReference type="KEGG" id="toy:FO059_14485"/>
<dbReference type="Gene3D" id="3.40.50.1820">
    <property type="entry name" value="alpha/beta hydrolase"/>
    <property type="match status" value="1"/>
</dbReference>
<gene>
    <name evidence="2" type="ORF">FO059_14485</name>
</gene>
<feature type="chain" id="PRO_5022179423" evidence="1">
    <location>
        <begin position="38"/>
        <end position="352"/>
    </location>
</feature>
<keyword evidence="3" id="KW-1185">Reference proteome</keyword>
<evidence type="ECO:0000313" key="2">
    <source>
        <dbReference type="EMBL" id="QDQ98297.1"/>
    </source>
</evidence>
<feature type="signal peptide" evidence="1">
    <location>
        <begin position="1"/>
        <end position="37"/>
    </location>
</feature>
<sequence length="352" mass="36983">MSRSKSSRLRGFVVGSAAAALIAGVMPVALGGAVANAADGAAHVDMDRSSKVGPQEYQLEVYSPSMQRNIELKVLSPANTDAPTPVLYLLNGAGGGEDSANWTDQSDVDSFFKDKQTYVVIPQEGAFSYYTDWQRPDPALAKNLGNNGINMWETFLTKELPPVMDSFLPNASGKNGLAGISMAGSSVLDLAIQAPELYSAVGAYSGCAMTSDPVGSSFVNLVTAAGGANSANMWGPIGGPDWVKHDPYVNAAKLPRIPIFVSSGSGLPGVHDQLNDPRIAGNMGKLAGQMITGGAIEAATSACTHMLQLRTDSLGMNNIHYDFPVGGTHSWGYWQDDLHQSWPMLAAGMGVQ</sequence>
<dbReference type="PANTHER" id="PTHR48098:SF1">
    <property type="entry name" value="DIACYLGLYCEROL ACYLTRANSFERASE_MYCOLYLTRANSFERASE AG85A"/>
    <property type="match status" value="1"/>
</dbReference>
<dbReference type="SUPFAM" id="SSF53474">
    <property type="entry name" value="alpha/beta-Hydrolases"/>
    <property type="match status" value="1"/>
</dbReference>
<organism evidence="2 3">
    <name type="scientific">Tomitella fengzijianii</name>
    <dbReference type="NCBI Taxonomy" id="2597660"/>
    <lineage>
        <taxon>Bacteria</taxon>
        <taxon>Bacillati</taxon>
        <taxon>Actinomycetota</taxon>
        <taxon>Actinomycetes</taxon>
        <taxon>Mycobacteriales</taxon>
        <taxon>Tomitella</taxon>
    </lineage>
</organism>
<accession>A0A516X5F3</accession>
<proteinExistence type="predicted"/>
<dbReference type="Proteomes" id="UP000317344">
    <property type="component" value="Chromosome"/>
</dbReference>
<reference evidence="2 3" key="2">
    <citation type="submission" date="2019-07" db="EMBL/GenBank/DDBJ databases">
        <authorList>
            <person name="Huang Y."/>
        </authorList>
    </citation>
    <scope>NUCLEOTIDE SEQUENCE [LARGE SCALE GENOMIC DNA]</scope>
    <source>
        <strain evidence="2 3">HY188</strain>
    </source>
</reference>
<evidence type="ECO:0000256" key="1">
    <source>
        <dbReference type="SAM" id="SignalP"/>
    </source>
</evidence>
<dbReference type="InterPro" id="IPR029058">
    <property type="entry name" value="AB_hydrolase_fold"/>
</dbReference>
<dbReference type="AlphaFoldDB" id="A0A516X5F3"/>
<dbReference type="EMBL" id="CP041765">
    <property type="protein sequence ID" value="QDQ98297.1"/>
    <property type="molecule type" value="Genomic_DNA"/>
</dbReference>
<name>A0A516X5F3_9ACTN</name>
<dbReference type="Pfam" id="PF00756">
    <property type="entry name" value="Esterase"/>
    <property type="match status" value="1"/>
</dbReference>
<protein>
    <submittedName>
        <fullName evidence="2">Esterase family protein</fullName>
    </submittedName>
</protein>
<evidence type="ECO:0000313" key="3">
    <source>
        <dbReference type="Proteomes" id="UP000317344"/>
    </source>
</evidence>
<dbReference type="InterPro" id="IPR050583">
    <property type="entry name" value="Mycobacterial_A85_antigen"/>
</dbReference>
<dbReference type="InterPro" id="IPR000801">
    <property type="entry name" value="Esterase-like"/>
</dbReference>
<dbReference type="RefSeq" id="WP_143909703.1">
    <property type="nucleotide sequence ID" value="NZ_CP041765.1"/>
</dbReference>
<dbReference type="GO" id="GO:0016747">
    <property type="term" value="F:acyltransferase activity, transferring groups other than amino-acyl groups"/>
    <property type="evidence" value="ECO:0007669"/>
    <property type="project" value="TreeGrafter"/>
</dbReference>
<reference evidence="2 3" key="1">
    <citation type="submission" date="2019-07" db="EMBL/GenBank/DDBJ databases">
        <title>Tomitella cavernea sp. nov., an actinomycete isolated from soil.</title>
        <authorList>
            <person name="Cheng J."/>
        </authorList>
    </citation>
    <scope>NUCLEOTIDE SEQUENCE [LARGE SCALE GENOMIC DNA]</scope>
    <source>
        <strain evidence="2 3">HY188</strain>
    </source>
</reference>
<dbReference type="PANTHER" id="PTHR48098">
    <property type="entry name" value="ENTEROCHELIN ESTERASE-RELATED"/>
    <property type="match status" value="1"/>
</dbReference>